<keyword evidence="2" id="KW-1185">Reference proteome</keyword>
<evidence type="ECO:0000313" key="2">
    <source>
        <dbReference type="Proteomes" id="UP001055811"/>
    </source>
</evidence>
<dbReference type="Proteomes" id="UP001055811">
    <property type="component" value="Linkage Group LG07"/>
</dbReference>
<evidence type="ECO:0000313" key="1">
    <source>
        <dbReference type="EMBL" id="KAI3709237.1"/>
    </source>
</evidence>
<protein>
    <submittedName>
        <fullName evidence="1">Uncharacterized protein</fullName>
    </submittedName>
</protein>
<comment type="caution">
    <text evidence="1">The sequence shown here is derived from an EMBL/GenBank/DDBJ whole genome shotgun (WGS) entry which is preliminary data.</text>
</comment>
<dbReference type="EMBL" id="CM042015">
    <property type="protein sequence ID" value="KAI3709237.1"/>
    <property type="molecule type" value="Genomic_DNA"/>
</dbReference>
<organism evidence="1 2">
    <name type="scientific">Cichorium intybus</name>
    <name type="common">Chicory</name>
    <dbReference type="NCBI Taxonomy" id="13427"/>
    <lineage>
        <taxon>Eukaryota</taxon>
        <taxon>Viridiplantae</taxon>
        <taxon>Streptophyta</taxon>
        <taxon>Embryophyta</taxon>
        <taxon>Tracheophyta</taxon>
        <taxon>Spermatophyta</taxon>
        <taxon>Magnoliopsida</taxon>
        <taxon>eudicotyledons</taxon>
        <taxon>Gunneridae</taxon>
        <taxon>Pentapetalae</taxon>
        <taxon>asterids</taxon>
        <taxon>campanulids</taxon>
        <taxon>Asterales</taxon>
        <taxon>Asteraceae</taxon>
        <taxon>Cichorioideae</taxon>
        <taxon>Cichorieae</taxon>
        <taxon>Cichoriinae</taxon>
        <taxon>Cichorium</taxon>
    </lineage>
</organism>
<accession>A0ACB9AGA1</accession>
<reference evidence="2" key="1">
    <citation type="journal article" date="2022" name="Mol. Ecol. Resour.">
        <title>The genomes of chicory, endive, great burdock and yacon provide insights into Asteraceae palaeo-polyploidization history and plant inulin production.</title>
        <authorList>
            <person name="Fan W."/>
            <person name="Wang S."/>
            <person name="Wang H."/>
            <person name="Wang A."/>
            <person name="Jiang F."/>
            <person name="Liu H."/>
            <person name="Zhao H."/>
            <person name="Xu D."/>
            <person name="Zhang Y."/>
        </authorList>
    </citation>
    <scope>NUCLEOTIDE SEQUENCE [LARGE SCALE GENOMIC DNA]</scope>
    <source>
        <strain evidence="2">cv. Punajuju</strain>
    </source>
</reference>
<gene>
    <name evidence="1" type="ORF">L2E82_38996</name>
</gene>
<name>A0ACB9AGA1_CICIN</name>
<reference evidence="1 2" key="2">
    <citation type="journal article" date="2022" name="Mol. Ecol. Resour.">
        <title>The genomes of chicory, endive, great burdock and yacon provide insights into Asteraceae paleo-polyploidization history and plant inulin production.</title>
        <authorList>
            <person name="Fan W."/>
            <person name="Wang S."/>
            <person name="Wang H."/>
            <person name="Wang A."/>
            <person name="Jiang F."/>
            <person name="Liu H."/>
            <person name="Zhao H."/>
            <person name="Xu D."/>
            <person name="Zhang Y."/>
        </authorList>
    </citation>
    <scope>NUCLEOTIDE SEQUENCE [LARGE SCALE GENOMIC DNA]</scope>
    <source>
        <strain evidence="2">cv. Punajuju</strain>
        <tissue evidence="1">Leaves</tissue>
    </source>
</reference>
<proteinExistence type="predicted"/>
<sequence>MNRRTSPTTVYRIQPSATTDITNASTTCSFITSDLAQFKGNDSLQGPLAQESTWFPSFGQGLPELTTAYVPPSTNHDTTIQSPTLESRLPDGIKFSADQVVADSIPVIAEAADSSSTQDGSQAVNPNQDNQSLQVLHEPLKVKENEFRSTRSKVFYWFTAYFGISEFLNFRVVFFGFLLARWSGSELWRLGLRLLEAFLVLFPIG</sequence>